<evidence type="ECO:0000256" key="1">
    <source>
        <dbReference type="SAM" id="MobiDB-lite"/>
    </source>
</evidence>
<keyword evidence="3" id="KW-1185">Reference proteome</keyword>
<reference evidence="2" key="1">
    <citation type="journal article" date="2020" name="Stud. Mycol.">
        <title>101 Dothideomycetes genomes: a test case for predicting lifestyles and emergence of pathogens.</title>
        <authorList>
            <person name="Haridas S."/>
            <person name="Albert R."/>
            <person name="Binder M."/>
            <person name="Bloem J."/>
            <person name="Labutti K."/>
            <person name="Salamov A."/>
            <person name="Andreopoulos B."/>
            <person name="Baker S."/>
            <person name="Barry K."/>
            <person name="Bills G."/>
            <person name="Bluhm B."/>
            <person name="Cannon C."/>
            <person name="Castanera R."/>
            <person name="Culley D."/>
            <person name="Daum C."/>
            <person name="Ezra D."/>
            <person name="Gonzalez J."/>
            <person name="Henrissat B."/>
            <person name="Kuo A."/>
            <person name="Liang C."/>
            <person name="Lipzen A."/>
            <person name="Lutzoni F."/>
            <person name="Magnuson J."/>
            <person name="Mondo S."/>
            <person name="Nolan M."/>
            <person name="Ohm R."/>
            <person name="Pangilinan J."/>
            <person name="Park H.-J."/>
            <person name="Ramirez L."/>
            <person name="Alfaro M."/>
            <person name="Sun H."/>
            <person name="Tritt A."/>
            <person name="Yoshinaga Y."/>
            <person name="Zwiers L.-H."/>
            <person name="Turgeon B."/>
            <person name="Goodwin S."/>
            <person name="Spatafora J."/>
            <person name="Crous P."/>
            <person name="Grigoriev I."/>
        </authorList>
    </citation>
    <scope>NUCLEOTIDE SEQUENCE</scope>
    <source>
        <strain evidence="2">CBS 107.79</strain>
    </source>
</reference>
<feature type="compositionally biased region" description="Basic and acidic residues" evidence="1">
    <location>
        <begin position="17"/>
        <end position="26"/>
    </location>
</feature>
<feature type="region of interest" description="Disordered" evidence="1">
    <location>
        <begin position="1"/>
        <end position="31"/>
    </location>
</feature>
<dbReference type="Proteomes" id="UP000800036">
    <property type="component" value="Unassembled WGS sequence"/>
</dbReference>
<feature type="region of interest" description="Disordered" evidence="1">
    <location>
        <begin position="51"/>
        <end position="119"/>
    </location>
</feature>
<proteinExistence type="predicted"/>
<feature type="compositionally biased region" description="Basic and acidic residues" evidence="1">
    <location>
        <begin position="54"/>
        <end position="66"/>
    </location>
</feature>
<evidence type="ECO:0000313" key="2">
    <source>
        <dbReference type="EMBL" id="KAF1978910.1"/>
    </source>
</evidence>
<dbReference type="EMBL" id="ML976659">
    <property type="protein sequence ID" value="KAF1978910.1"/>
    <property type="molecule type" value="Genomic_DNA"/>
</dbReference>
<accession>A0A6A5VQQ2</accession>
<gene>
    <name evidence="2" type="ORF">BU23DRAFT_190573</name>
</gene>
<name>A0A6A5VQQ2_9PLEO</name>
<sequence length="119" mass="13341">MTVHKEKPIVHGTVNRGGKERDRRNTYSEYNSKYGTLGMSLRSGLAREVAFSTPERDRGSDRDRNCDASSLPSELPAPRKRQARNTIKQSGRYRRPLSQPDLSANDSDTIPIANSQPDP</sequence>
<protein>
    <submittedName>
        <fullName evidence="2">Uncharacterized protein</fullName>
    </submittedName>
</protein>
<evidence type="ECO:0000313" key="3">
    <source>
        <dbReference type="Proteomes" id="UP000800036"/>
    </source>
</evidence>
<feature type="compositionally biased region" description="Polar residues" evidence="1">
    <location>
        <begin position="100"/>
        <end position="119"/>
    </location>
</feature>
<dbReference type="AlphaFoldDB" id="A0A6A5VQQ2"/>
<organism evidence="2 3">
    <name type="scientific">Bimuria novae-zelandiae CBS 107.79</name>
    <dbReference type="NCBI Taxonomy" id="1447943"/>
    <lineage>
        <taxon>Eukaryota</taxon>
        <taxon>Fungi</taxon>
        <taxon>Dikarya</taxon>
        <taxon>Ascomycota</taxon>
        <taxon>Pezizomycotina</taxon>
        <taxon>Dothideomycetes</taxon>
        <taxon>Pleosporomycetidae</taxon>
        <taxon>Pleosporales</taxon>
        <taxon>Massarineae</taxon>
        <taxon>Didymosphaeriaceae</taxon>
        <taxon>Bimuria</taxon>
    </lineage>
</organism>
<dbReference type="OrthoDB" id="3261222at2759"/>